<dbReference type="InterPro" id="IPR001313">
    <property type="entry name" value="Pumilio_RNA-bd_rpt"/>
</dbReference>
<evidence type="ECO:0000313" key="6">
    <source>
        <dbReference type="Proteomes" id="UP000297245"/>
    </source>
</evidence>
<dbReference type="Gene3D" id="1.25.10.10">
    <property type="entry name" value="Leucine-rich Repeat Variant"/>
    <property type="match status" value="1"/>
</dbReference>
<dbReference type="InterPro" id="IPR033133">
    <property type="entry name" value="PUM-HD"/>
</dbReference>
<accession>A0A4S8LMP9</accession>
<dbReference type="PROSITE" id="PS50303">
    <property type="entry name" value="PUM_HD"/>
    <property type="match status" value="1"/>
</dbReference>
<name>A0A4S8LMP9_DENBC</name>
<keyword evidence="6" id="KW-1185">Reference proteome</keyword>
<feature type="domain" description="PUM-HD" evidence="4">
    <location>
        <begin position="113"/>
        <end position="545"/>
    </location>
</feature>
<dbReference type="InterPro" id="IPR016024">
    <property type="entry name" value="ARM-type_fold"/>
</dbReference>
<gene>
    <name evidence="5" type="ORF">K435DRAFT_728363</name>
</gene>
<evidence type="ECO:0000259" key="4">
    <source>
        <dbReference type="PROSITE" id="PS50303"/>
    </source>
</evidence>
<keyword evidence="1" id="KW-0677">Repeat</keyword>
<sequence>MPAATSKKRSAKVVDGPAPKKKKTDQGTFLVKQKRSKPLTASVDEDEDEENEEDLEDDVDFIHNDNNDEFSDDQQPKTPKDPNAVREARETQRALMTHRKSLKPHASLLSDAKSIWALARAQNISSAERQKHIKDLMECIRGKIRDIVFKHDASRIVQTLVGYGGKEEREAVAKELSEGGGGSWRELACNKYSKFLVTKLLRLLPSSPLRLSIYQSLSQAQGGVLKLLLHREASSVLADAFELYANAYERSLLLKEFYGKEVNLFDVPTRKVTSKALSDVNEEEKSKATRGLLGILENADTEKKKRVLRAMKDNLENIFNNPDKGAIEHAIVHRALWEYLESISALPKDQEGEKNKMRRDMFELILPHLPSLVHTTSGSRAVREYIARGSAKERKNIIKQLKPHVVKMASDEEASLVLWCLWDCVDDTKLIQKSILVPLLTPSNPSTSHILTLLSTPTGRRTILYTLVPRSTRHFTPALIRSISETDKVRDEAGESKKEPKIREKEIREGVGKILVEFVEDSLKEVERNGKDKGKDVLTDPALTLVTGEIMLYAEDSSSEAFKEGAIKVLCKVLCSPYPQDEDVHLIDLPHTSRLYKTLLQGGHYNHQSKSIDGDAVRKGLWDPRIFAVDLVDIVEEILVEMCTQGERGGAFVVAELVGALVEPPPPNSDSHKEDEGLDFKVKEARQKLKKWFNKEVREEIRKGEGKGWKVLLERLEIL</sequence>
<dbReference type="GO" id="GO:0003729">
    <property type="term" value="F:mRNA binding"/>
    <property type="evidence" value="ECO:0007669"/>
    <property type="project" value="TreeGrafter"/>
</dbReference>
<dbReference type="InterPro" id="IPR011989">
    <property type="entry name" value="ARM-like"/>
</dbReference>
<organism evidence="5 6">
    <name type="scientific">Dendrothele bispora (strain CBS 962.96)</name>
    <dbReference type="NCBI Taxonomy" id="1314807"/>
    <lineage>
        <taxon>Eukaryota</taxon>
        <taxon>Fungi</taxon>
        <taxon>Dikarya</taxon>
        <taxon>Basidiomycota</taxon>
        <taxon>Agaricomycotina</taxon>
        <taxon>Agaricomycetes</taxon>
        <taxon>Agaricomycetidae</taxon>
        <taxon>Agaricales</taxon>
        <taxon>Agaricales incertae sedis</taxon>
        <taxon>Dendrothele</taxon>
    </lineage>
</organism>
<dbReference type="InterPro" id="IPR040059">
    <property type="entry name" value="PUM3"/>
</dbReference>
<evidence type="ECO:0000256" key="2">
    <source>
        <dbReference type="ARBA" id="ARBA00022884"/>
    </source>
</evidence>
<dbReference type="SMART" id="SM00025">
    <property type="entry name" value="Pumilio"/>
    <property type="match status" value="5"/>
</dbReference>
<dbReference type="PANTHER" id="PTHR13389">
    <property type="entry name" value="PUMILIO HOMOLOG 3"/>
    <property type="match status" value="1"/>
</dbReference>
<dbReference type="AlphaFoldDB" id="A0A4S8LMP9"/>
<feature type="compositionally biased region" description="Basic residues" evidence="3">
    <location>
        <begin position="1"/>
        <end position="11"/>
    </location>
</feature>
<feature type="compositionally biased region" description="Acidic residues" evidence="3">
    <location>
        <begin position="43"/>
        <end position="59"/>
    </location>
</feature>
<dbReference type="EMBL" id="ML179336">
    <property type="protein sequence ID" value="THU90371.1"/>
    <property type="molecule type" value="Genomic_DNA"/>
</dbReference>
<proteinExistence type="predicted"/>
<protein>
    <submittedName>
        <fullName evidence="5">ARM repeat-containing protein</fullName>
    </submittedName>
</protein>
<reference evidence="5 6" key="1">
    <citation type="journal article" date="2019" name="Nat. Ecol. Evol.">
        <title>Megaphylogeny resolves global patterns of mushroom evolution.</title>
        <authorList>
            <person name="Varga T."/>
            <person name="Krizsan K."/>
            <person name="Foldi C."/>
            <person name="Dima B."/>
            <person name="Sanchez-Garcia M."/>
            <person name="Sanchez-Ramirez S."/>
            <person name="Szollosi G.J."/>
            <person name="Szarkandi J.G."/>
            <person name="Papp V."/>
            <person name="Albert L."/>
            <person name="Andreopoulos W."/>
            <person name="Angelini C."/>
            <person name="Antonin V."/>
            <person name="Barry K.W."/>
            <person name="Bougher N.L."/>
            <person name="Buchanan P."/>
            <person name="Buyck B."/>
            <person name="Bense V."/>
            <person name="Catcheside P."/>
            <person name="Chovatia M."/>
            <person name="Cooper J."/>
            <person name="Damon W."/>
            <person name="Desjardin D."/>
            <person name="Finy P."/>
            <person name="Geml J."/>
            <person name="Haridas S."/>
            <person name="Hughes K."/>
            <person name="Justo A."/>
            <person name="Karasinski D."/>
            <person name="Kautmanova I."/>
            <person name="Kiss B."/>
            <person name="Kocsube S."/>
            <person name="Kotiranta H."/>
            <person name="LaButti K.M."/>
            <person name="Lechner B.E."/>
            <person name="Liimatainen K."/>
            <person name="Lipzen A."/>
            <person name="Lukacs Z."/>
            <person name="Mihaltcheva S."/>
            <person name="Morgado L.N."/>
            <person name="Niskanen T."/>
            <person name="Noordeloos M.E."/>
            <person name="Ohm R.A."/>
            <person name="Ortiz-Santana B."/>
            <person name="Ovrebo C."/>
            <person name="Racz N."/>
            <person name="Riley R."/>
            <person name="Savchenko A."/>
            <person name="Shiryaev A."/>
            <person name="Soop K."/>
            <person name="Spirin V."/>
            <person name="Szebenyi C."/>
            <person name="Tomsovsky M."/>
            <person name="Tulloss R.E."/>
            <person name="Uehling J."/>
            <person name="Grigoriev I.V."/>
            <person name="Vagvolgyi C."/>
            <person name="Papp T."/>
            <person name="Martin F.M."/>
            <person name="Miettinen O."/>
            <person name="Hibbett D.S."/>
            <person name="Nagy L.G."/>
        </authorList>
    </citation>
    <scope>NUCLEOTIDE SEQUENCE [LARGE SCALE GENOMIC DNA]</scope>
    <source>
        <strain evidence="5 6">CBS 962.96</strain>
    </source>
</reference>
<evidence type="ECO:0000256" key="3">
    <source>
        <dbReference type="SAM" id="MobiDB-lite"/>
    </source>
</evidence>
<feature type="compositionally biased region" description="Basic and acidic residues" evidence="3">
    <location>
        <begin position="74"/>
        <end position="90"/>
    </location>
</feature>
<evidence type="ECO:0000256" key="1">
    <source>
        <dbReference type="ARBA" id="ARBA00022737"/>
    </source>
</evidence>
<dbReference type="Proteomes" id="UP000297245">
    <property type="component" value="Unassembled WGS sequence"/>
</dbReference>
<evidence type="ECO:0000313" key="5">
    <source>
        <dbReference type="EMBL" id="THU90371.1"/>
    </source>
</evidence>
<dbReference type="Pfam" id="PF08144">
    <property type="entry name" value="CPL"/>
    <property type="match status" value="1"/>
</dbReference>
<dbReference type="InterPro" id="IPR012959">
    <property type="entry name" value="CPL_dom"/>
</dbReference>
<keyword evidence="2" id="KW-0694">RNA-binding</keyword>
<dbReference type="GO" id="GO:0006417">
    <property type="term" value="P:regulation of translation"/>
    <property type="evidence" value="ECO:0007669"/>
    <property type="project" value="TreeGrafter"/>
</dbReference>
<dbReference type="SUPFAM" id="SSF48371">
    <property type="entry name" value="ARM repeat"/>
    <property type="match status" value="1"/>
</dbReference>
<dbReference type="PANTHER" id="PTHR13389:SF0">
    <property type="entry name" value="PUMILIO HOMOLOG 3"/>
    <property type="match status" value="1"/>
</dbReference>
<feature type="region of interest" description="Disordered" evidence="3">
    <location>
        <begin position="1"/>
        <end position="90"/>
    </location>
</feature>
<dbReference type="OrthoDB" id="497380at2759"/>
<dbReference type="GO" id="GO:0005730">
    <property type="term" value="C:nucleolus"/>
    <property type="evidence" value="ECO:0007669"/>
    <property type="project" value="TreeGrafter"/>
</dbReference>